<accession>A0A9P6JDR6</accession>
<dbReference type="EMBL" id="JAAAHW010005527">
    <property type="protein sequence ID" value="KAF9968029.1"/>
    <property type="molecule type" value="Genomic_DNA"/>
</dbReference>
<evidence type="ECO:0000313" key="3">
    <source>
        <dbReference type="Proteomes" id="UP000749646"/>
    </source>
</evidence>
<feature type="non-terminal residue" evidence="2">
    <location>
        <position position="82"/>
    </location>
</feature>
<name>A0A9P6JDR6_9FUNG</name>
<feature type="compositionally biased region" description="Polar residues" evidence="1">
    <location>
        <begin position="43"/>
        <end position="65"/>
    </location>
</feature>
<evidence type="ECO:0000313" key="2">
    <source>
        <dbReference type="EMBL" id="KAF9968029.1"/>
    </source>
</evidence>
<organism evidence="2 3">
    <name type="scientific">Modicella reniformis</name>
    <dbReference type="NCBI Taxonomy" id="1440133"/>
    <lineage>
        <taxon>Eukaryota</taxon>
        <taxon>Fungi</taxon>
        <taxon>Fungi incertae sedis</taxon>
        <taxon>Mucoromycota</taxon>
        <taxon>Mortierellomycotina</taxon>
        <taxon>Mortierellomycetes</taxon>
        <taxon>Mortierellales</taxon>
        <taxon>Mortierellaceae</taxon>
        <taxon>Modicella</taxon>
    </lineage>
</organism>
<protein>
    <submittedName>
        <fullName evidence="2">Uncharacterized protein</fullName>
    </submittedName>
</protein>
<gene>
    <name evidence="2" type="ORF">BGZ65_012825</name>
</gene>
<sequence>MTKPEPSNPSSSSKSGSNQWSSNPSSSSKSGSNQWPQSIHDASATSLNYASYSSNFPGTSSQGVSRPSIAGQGAIMTGSTAT</sequence>
<keyword evidence="3" id="KW-1185">Reference proteome</keyword>
<proteinExistence type="predicted"/>
<evidence type="ECO:0000256" key="1">
    <source>
        <dbReference type="SAM" id="MobiDB-lite"/>
    </source>
</evidence>
<feature type="region of interest" description="Disordered" evidence="1">
    <location>
        <begin position="1"/>
        <end position="82"/>
    </location>
</feature>
<feature type="compositionally biased region" description="Low complexity" evidence="1">
    <location>
        <begin position="8"/>
        <end position="38"/>
    </location>
</feature>
<reference evidence="2" key="1">
    <citation type="journal article" date="2020" name="Fungal Divers.">
        <title>Resolving the Mortierellaceae phylogeny through synthesis of multi-gene phylogenetics and phylogenomics.</title>
        <authorList>
            <person name="Vandepol N."/>
            <person name="Liber J."/>
            <person name="Desiro A."/>
            <person name="Na H."/>
            <person name="Kennedy M."/>
            <person name="Barry K."/>
            <person name="Grigoriev I.V."/>
            <person name="Miller A.N."/>
            <person name="O'Donnell K."/>
            <person name="Stajich J.E."/>
            <person name="Bonito G."/>
        </authorList>
    </citation>
    <scope>NUCLEOTIDE SEQUENCE</scope>
    <source>
        <strain evidence="2">MES-2147</strain>
    </source>
</reference>
<dbReference type="AlphaFoldDB" id="A0A9P6JDR6"/>
<comment type="caution">
    <text evidence="2">The sequence shown here is derived from an EMBL/GenBank/DDBJ whole genome shotgun (WGS) entry which is preliminary data.</text>
</comment>
<dbReference type="Proteomes" id="UP000749646">
    <property type="component" value="Unassembled WGS sequence"/>
</dbReference>